<dbReference type="AlphaFoldDB" id="A0A4Y3RWP8"/>
<keyword evidence="2" id="KW-1185">Reference proteome</keyword>
<evidence type="ECO:0008006" key="3">
    <source>
        <dbReference type="Google" id="ProtNLM"/>
    </source>
</evidence>
<comment type="caution">
    <text evidence="1">The sequence shown here is derived from an EMBL/GenBank/DDBJ whole genome shotgun (WGS) entry which is preliminary data.</text>
</comment>
<reference evidence="1 2" key="1">
    <citation type="submission" date="2019-06" db="EMBL/GenBank/DDBJ databases">
        <title>Whole genome shotgun sequence of Streptomyces gardneri NBRC 12865.</title>
        <authorList>
            <person name="Hosoyama A."/>
            <person name="Uohara A."/>
            <person name="Ohji S."/>
            <person name="Ichikawa N."/>
        </authorList>
    </citation>
    <scope>NUCLEOTIDE SEQUENCE [LARGE SCALE GENOMIC DNA]</scope>
    <source>
        <strain evidence="1 2">NBRC 12865</strain>
    </source>
</reference>
<protein>
    <recommendedName>
        <fullName evidence="3">Tail protein</fullName>
    </recommendedName>
</protein>
<accession>A0A4Y3RWP8</accession>
<dbReference type="Proteomes" id="UP000315226">
    <property type="component" value="Unassembled WGS sequence"/>
</dbReference>
<evidence type="ECO:0000313" key="2">
    <source>
        <dbReference type="Proteomes" id="UP000315226"/>
    </source>
</evidence>
<gene>
    <name evidence="1" type="ORF">SGA01_68820</name>
</gene>
<organism evidence="1 2">
    <name type="scientific">Streptomyces gardneri</name>
    <dbReference type="NCBI Taxonomy" id="66892"/>
    <lineage>
        <taxon>Bacteria</taxon>
        <taxon>Bacillati</taxon>
        <taxon>Actinomycetota</taxon>
        <taxon>Actinomycetes</taxon>
        <taxon>Kitasatosporales</taxon>
        <taxon>Streptomycetaceae</taxon>
        <taxon>Streptomyces</taxon>
    </lineage>
</organism>
<dbReference type="EMBL" id="BJMN01000054">
    <property type="protein sequence ID" value="GEB61277.1"/>
    <property type="molecule type" value="Genomic_DNA"/>
</dbReference>
<sequence length="377" mass="39643">MPDTPVRYVRVKTGGVPFAPAVRAYGNVGIIGVATPPANPPSDFLPANVPTLFTDVNEARRIAAGPLGDAIATALVQEPGPSEVWGVRLAQANTYDDALAKMGTVNVQLVLFAGTALSVSTPTGGQPTPTPAIVKLAEHVDAPVADGMERIGVAMLAKGAADPAVVVGSLVSERMVYVAHKSNEDVAAAVAGTIAGYEPHVSLLLKKVKVSSEPFSAQELVKLNGSEGADTGGPAGQGVNWLVDPPLIPGAGVYLGEGYTGSPGDKKYIDIVRTVDDITFRLKARLIGTIGNLRISRSGLRGLVAEMETVLEPLRRAEVIEEYEIVVPILALLDKPQRTPVEDRLVQDAQTERAAEAMVRVDYAGAIHRINITLKFD</sequence>
<dbReference type="RefSeq" id="WP_218037858.1">
    <property type="nucleotide sequence ID" value="NZ_BJMN01000054.1"/>
</dbReference>
<name>A0A4Y3RWP8_9ACTN</name>
<evidence type="ECO:0000313" key="1">
    <source>
        <dbReference type="EMBL" id="GEB61277.1"/>
    </source>
</evidence>
<proteinExistence type="predicted"/>